<dbReference type="Proteomes" id="UP000317155">
    <property type="component" value="Unassembled WGS sequence"/>
</dbReference>
<comment type="similarity">
    <text evidence="2 6">Belongs to the dTDP-4-dehydrorhamnose reductase family.</text>
</comment>
<dbReference type="InterPro" id="IPR036291">
    <property type="entry name" value="NAD(P)-bd_dom_sf"/>
</dbReference>
<dbReference type="GO" id="GO:0008831">
    <property type="term" value="F:dTDP-4-dehydrorhamnose reductase activity"/>
    <property type="evidence" value="ECO:0007669"/>
    <property type="project" value="UniProtKB-EC"/>
</dbReference>
<keyword evidence="6" id="KW-0521">NADP</keyword>
<name>A0A550JHN2_9BACT</name>
<evidence type="ECO:0000313" key="8">
    <source>
        <dbReference type="EMBL" id="TRO82725.1"/>
    </source>
</evidence>
<gene>
    <name evidence="8" type="primary">rfbD</name>
    <name evidence="8" type="ORF">FL622_05980</name>
</gene>
<dbReference type="CDD" id="cd05254">
    <property type="entry name" value="dTDP_HR_like_SDR_e"/>
    <property type="match status" value="1"/>
</dbReference>
<dbReference type="GO" id="GO:0005829">
    <property type="term" value="C:cytosol"/>
    <property type="evidence" value="ECO:0007669"/>
    <property type="project" value="TreeGrafter"/>
</dbReference>
<evidence type="ECO:0000313" key="9">
    <source>
        <dbReference type="Proteomes" id="UP000317155"/>
    </source>
</evidence>
<comment type="pathway">
    <text evidence="1 6">Carbohydrate biosynthesis; dTDP-L-rhamnose biosynthesis.</text>
</comment>
<dbReference type="RefSeq" id="WP_092056974.1">
    <property type="nucleotide sequence ID" value="NZ_FOJJ01000023.1"/>
</dbReference>
<dbReference type="Pfam" id="PF04321">
    <property type="entry name" value="RmlD_sub_bind"/>
    <property type="match status" value="1"/>
</dbReference>
<dbReference type="PANTHER" id="PTHR10491">
    <property type="entry name" value="DTDP-4-DEHYDRORHAMNOSE REDUCTASE"/>
    <property type="match status" value="1"/>
</dbReference>
<evidence type="ECO:0000256" key="1">
    <source>
        <dbReference type="ARBA" id="ARBA00004781"/>
    </source>
</evidence>
<dbReference type="EC" id="1.1.1.133" evidence="3 6"/>
<dbReference type="EMBL" id="VJVV01000003">
    <property type="protein sequence ID" value="TRO82725.1"/>
    <property type="molecule type" value="Genomic_DNA"/>
</dbReference>
<dbReference type="Gene3D" id="3.40.50.720">
    <property type="entry name" value="NAD(P)-binding Rossmann-like Domain"/>
    <property type="match status" value="1"/>
</dbReference>
<dbReference type="PANTHER" id="PTHR10491:SF4">
    <property type="entry name" value="METHIONINE ADENOSYLTRANSFERASE 2 SUBUNIT BETA"/>
    <property type="match status" value="1"/>
</dbReference>
<dbReference type="UniPathway" id="UPA00124"/>
<keyword evidence="9" id="KW-1185">Reference proteome</keyword>
<comment type="catalytic activity">
    <reaction evidence="5">
        <text>dTDP-beta-L-rhamnose + NADP(+) = dTDP-4-dehydro-beta-L-rhamnose + NADPH + H(+)</text>
        <dbReference type="Rhea" id="RHEA:21796"/>
        <dbReference type="ChEBI" id="CHEBI:15378"/>
        <dbReference type="ChEBI" id="CHEBI:57510"/>
        <dbReference type="ChEBI" id="CHEBI:57783"/>
        <dbReference type="ChEBI" id="CHEBI:58349"/>
        <dbReference type="ChEBI" id="CHEBI:62830"/>
        <dbReference type="EC" id="1.1.1.133"/>
    </reaction>
</comment>
<dbReference type="NCBIfam" id="TIGR01214">
    <property type="entry name" value="rmlD"/>
    <property type="match status" value="1"/>
</dbReference>
<comment type="function">
    <text evidence="6">Catalyzes the reduction of dTDP-6-deoxy-L-lyxo-4-hexulose to yield dTDP-L-rhamnose.</text>
</comment>
<protein>
    <recommendedName>
        <fullName evidence="4 6">dTDP-4-dehydrorhamnose reductase</fullName>
        <ecNumber evidence="3 6">1.1.1.133</ecNumber>
    </recommendedName>
</protein>
<organism evidence="8 9">
    <name type="scientific">Trichloromonas acetexigens</name>
    <dbReference type="NCBI Taxonomy" id="38815"/>
    <lineage>
        <taxon>Bacteria</taxon>
        <taxon>Pseudomonadati</taxon>
        <taxon>Thermodesulfobacteriota</taxon>
        <taxon>Desulfuromonadia</taxon>
        <taxon>Desulfuromonadales</taxon>
        <taxon>Trichloromonadaceae</taxon>
        <taxon>Trichloromonas</taxon>
    </lineage>
</organism>
<dbReference type="AlphaFoldDB" id="A0A550JHN2"/>
<dbReference type="GO" id="GO:0019305">
    <property type="term" value="P:dTDP-rhamnose biosynthetic process"/>
    <property type="evidence" value="ECO:0007669"/>
    <property type="project" value="UniProtKB-UniPathway"/>
</dbReference>
<evidence type="ECO:0000256" key="6">
    <source>
        <dbReference type="RuleBase" id="RU364082"/>
    </source>
</evidence>
<accession>A0A550JHN2</accession>
<keyword evidence="6 8" id="KW-0560">Oxidoreductase</keyword>
<dbReference type="SUPFAM" id="SSF51735">
    <property type="entry name" value="NAD(P)-binding Rossmann-fold domains"/>
    <property type="match status" value="1"/>
</dbReference>
<evidence type="ECO:0000256" key="4">
    <source>
        <dbReference type="ARBA" id="ARBA00017099"/>
    </source>
</evidence>
<evidence type="ECO:0000256" key="3">
    <source>
        <dbReference type="ARBA" id="ARBA00012929"/>
    </source>
</evidence>
<proteinExistence type="inferred from homology"/>
<dbReference type="OrthoDB" id="9803892at2"/>
<dbReference type="InterPro" id="IPR029903">
    <property type="entry name" value="RmlD-like-bd"/>
</dbReference>
<comment type="caution">
    <text evidence="8">The sequence shown here is derived from an EMBL/GenBank/DDBJ whole genome shotgun (WGS) entry which is preliminary data.</text>
</comment>
<dbReference type="Gene3D" id="3.90.25.10">
    <property type="entry name" value="UDP-galactose 4-epimerase, domain 1"/>
    <property type="match status" value="1"/>
</dbReference>
<evidence type="ECO:0000256" key="2">
    <source>
        <dbReference type="ARBA" id="ARBA00010944"/>
    </source>
</evidence>
<evidence type="ECO:0000259" key="7">
    <source>
        <dbReference type="Pfam" id="PF04321"/>
    </source>
</evidence>
<reference evidence="8 9" key="1">
    <citation type="submission" date="2019-07" db="EMBL/GenBank/DDBJ databases">
        <title>Insights of Desulfuromonas acetexigens electromicrobiology.</title>
        <authorList>
            <person name="Katuri K."/>
            <person name="Sapireddy V."/>
            <person name="Shaw D.R."/>
            <person name="Saikaly P."/>
        </authorList>
    </citation>
    <scope>NUCLEOTIDE SEQUENCE [LARGE SCALE GENOMIC DNA]</scope>
    <source>
        <strain evidence="8 9">2873</strain>
    </source>
</reference>
<dbReference type="InterPro" id="IPR005913">
    <property type="entry name" value="dTDP_dehydrorham_reduct"/>
</dbReference>
<sequence>MTSNSQLPTPNSQPGSPTIALIGANGMLASAVKRLLPVGYQLHAYDLPEFDLTDREQVLALRDLKPAIILNCAAYTNVDGCESHSELAMRVNGEGPGFLAQLAAEIDAVLVHVSTDFVFSGDKKEPYREEDPTGPLSVYGISKLLGEQRIIQSGLEKYFIVRTSWLYGLGGNNFVETMVRLAKERTELKVVDDQRGTPTWTDDLAEAIFKLLAVIDAPHPSPLTPHQPYGIYHFSGEGECSWYQFAVEIIDQARKFEGLKVENILPIPTEGYPLPAQRPKYSVMSKEKYKAATGIQVPDWRESLRKYFEKRT</sequence>
<feature type="domain" description="RmlD-like substrate binding" evidence="7">
    <location>
        <begin position="19"/>
        <end position="310"/>
    </location>
</feature>
<evidence type="ECO:0000256" key="5">
    <source>
        <dbReference type="ARBA" id="ARBA00048200"/>
    </source>
</evidence>